<protein>
    <recommendedName>
        <fullName evidence="1">Putative restriction endonuclease domain-containing protein</fullName>
    </recommendedName>
</protein>
<dbReference type="AlphaFoldDB" id="A0A176S2L0"/>
<dbReference type="CDD" id="cd06260">
    <property type="entry name" value="DUF820-like"/>
    <property type="match status" value="1"/>
</dbReference>
<dbReference type="EMBL" id="LUTY01001017">
    <property type="protein sequence ID" value="OAD22331.1"/>
    <property type="molecule type" value="Genomic_DNA"/>
</dbReference>
<dbReference type="SUPFAM" id="SSF52980">
    <property type="entry name" value="Restriction endonuclease-like"/>
    <property type="match status" value="1"/>
</dbReference>
<name>A0A176S2L0_9GAMM</name>
<dbReference type="Pfam" id="PF05685">
    <property type="entry name" value="Uma2"/>
    <property type="match status" value="1"/>
</dbReference>
<dbReference type="InterPro" id="IPR011335">
    <property type="entry name" value="Restrct_endonuc-II-like"/>
</dbReference>
<dbReference type="InterPro" id="IPR012296">
    <property type="entry name" value="Nuclease_put_TT1808"/>
</dbReference>
<evidence type="ECO:0000313" key="3">
    <source>
        <dbReference type="Proteomes" id="UP000076962"/>
    </source>
</evidence>
<proteinExistence type="predicted"/>
<dbReference type="PANTHER" id="PTHR34107:SF4">
    <property type="entry name" value="SLL1222 PROTEIN"/>
    <property type="match status" value="1"/>
</dbReference>
<organism evidence="2 3">
    <name type="scientific">Candidatus Thiomargarita nelsonii</name>
    <dbReference type="NCBI Taxonomy" id="1003181"/>
    <lineage>
        <taxon>Bacteria</taxon>
        <taxon>Pseudomonadati</taxon>
        <taxon>Pseudomonadota</taxon>
        <taxon>Gammaproteobacteria</taxon>
        <taxon>Thiotrichales</taxon>
        <taxon>Thiotrichaceae</taxon>
        <taxon>Thiomargarita</taxon>
    </lineage>
</organism>
<evidence type="ECO:0000259" key="1">
    <source>
        <dbReference type="Pfam" id="PF05685"/>
    </source>
</evidence>
<evidence type="ECO:0000313" key="2">
    <source>
        <dbReference type="EMBL" id="OAD22331.1"/>
    </source>
</evidence>
<sequence>MGEVIDDEVLEESDMGSVNHSLAQVMIASLLVNDERFTVLSELSIDISQHDLSKYGIKAKDEVKPDICVYSNEIGFQEFDIVKMTEMPLLAIEILSPSQGPKELKDKIRAYFDLGVKSCWLVIPDAQLISVYAKQGGFRNFDMRDTEVVDEVMDIHLPIAKVFRKRSNEVQPIG</sequence>
<dbReference type="InterPro" id="IPR008538">
    <property type="entry name" value="Uma2"/>
</dbReference>
<dbReference type="PANTHER" id="PTHR34107">
    <property type="entry name" value="SLL0198 PROTEIN-RELATED"/>
    <property type="match status" value="1"/>
</dbReference>
<accession>A0A176S2L0</accession>
<comment type="caution">
    <text evidence="2">The sequence shown here is derived from an EMBL/GenBank/DDBJ whole genome shotgun (WGS) entry which is preliminary data.</text>
</comment>
<keyword evidence="3" id="KW-1185">Reference proteome</keyword>
<reference evidence="2 3" key="1">
    <citation type="submission" date="2016-05" db="EMBL/GenBank/DDBJ databases">
        <title>Single-cell genome of chain-forming Candidatus Thiomargarita nelsonii and comparison to other large sulfur-oxidizing bacteria.</title>
        <authorList>
            <person name="Winkel M."/>
            <person name="Salman V."/>
            <person name="Woyke T."/>
            <person name="Schulz-Vogt H."/>
            <person name="Richter M."/>
            <person name="Flood B."/>
            <person name="Bailey J."/>
            <person name="Amann R."/>
            <person name="Mussmann M."/>
        </authorList>
    </citation>
    <scope>NUCLEOTIDE SEQUENCE [LARGE SCALE GENOMIC DNA]</scope>
    <source>
        <strain evidence="2 3">THI036</strain>
    </source>
</reference>
<dbReference type="Gene3D" id="3.90.1570.10">
    <property type="entry name" value="tt1808, chain A"/>
    <property type="match status" value="1"/>
</dbReference>
<gene>
    <name evidence="2" type="ORF">THIOM_001872</name>
</gene>
<feature type="domain" description="Putative restriction endonuclease" evidence="1">
    <location>
        <begin position="3"/>
        <end position="137"/>
    </location>
</feature>
<dbReference type="Proteomes" id="UP000076962">
    <property type="component" value="Unassembled WGS sequence"/>
</dbReference>